<reference evidence="4" key="1">
    <citation type="submission" date="2017-02" db="UniProtKB">
        <authorList>
            <consortium name="WormBaseParasite"/>
        </authorList>
    </citation>
    <scope>IDENTIFICATION</scope>
</reference>
<keyword evidence="1" id="KW-0175">Coiled coil</keyword>
<proteinExistence type="predicted"/>
<protein>
    <submittedName>
        <fullName evidence="4">Kinesin motor domain-containing protein</fullName>
    </submittedName>
</protein>
<dbReference type="AlphaFoldDB" id="A0A0N4XJZ2"/>
<evidence type="ECO:0000313" key="3">
    <source>
        <dbReference type="Proteomes" id="UP000271162"/>
    </source>
</evidence>
<feature type="coiled-coil region" evidence="1">
    <location>
        <begin position="29"/>
        <end position="70"/>
    </location>
</feature>
<accession>A0A0N4XJZ2</accession>
<dbReference type="EMBL" id="UYSL01003657">
    <property type="protein sequence ID" value="VDL66434.1"/>
    <property type="molecule type" value="Genomic_DNA"/>
</dbReference>
<name>A0A0N4XJZ2_NIPBR</name>
<evidence type="ECO:0000313" key="2">
    <source>
        <dbReference type="EMBL" id="VDL66434.1"/>
    </source>
</evidence>
<evidence type="ECO:0000313" key="4">
    <source>
        <dbReference type="WBParaSite" id="NBR_0000284401-mRNA-1"/>
    </source>
</evidence>
<sequence length="157" mass="17510">MDAFGEMSAALRRISAQLRCPKDKIRVKLEEIISALSAERQVKARLQQELKEATLQVEALRQNVERLRGASKEDDGQKEAKEALVSLDLEAIDPKILLEDIDSAFKEQNGVERKVYWKLSDAVDILSSSNADVCVMCGPTSEAAKSKKEWCRLASAF</sequence>
<dbReference type="WBParaSite" id="NBR_0000284401-mRNA-1">
    <property type="protein sequence ID" value="NBR_0000284401-mRNA-1"/>
    <property type="gene ID" value="NBR_0000284401"/>
</dbReference>
<evidence type="ECO:0000256" key="1">
    <source>
        <dbReference type="SAM" id="Coils"/>
    </source>
</evidence>
<keyword evidence="3" id="KW-1185">Reference proteome</keyword>
<organism evidence="4">
    <name type="scientific">Nippostrongylus brasiliensis</name>
    <name type="common">Rat hookworm</name>
    <dbReference type="NCBI Taxonomy" id="27835"/>
    <lineage>
        <taxon>Eukaryota</taxon>
        <taxon>Metazoa</taxon>
        <taxon>Ecdysozoa</taxon>
        <taxon>Nematoda</taxon>
        <taxon>Chromadorea</taxon>
        <taxon>Rhabditida</taxon>
        <taxon>Rhabditina</taxon>
        <taxon>Rhabditomorpha</taxon>
        <taxon>Strongyloidea</taxon>
        <taxon>Heligmosomidae</taxon>
        <taxon>Nippostrongylus</taxon>
    </lineage>
</organism>
<gene>
    <name evidence="2" type="ORF">NBR_LOCUS2845</name>
</gene>
<dbReference type="Proteomes" id="UP000271162">
    <property type="component" value="Unassembled WGS sequence"/>
</dbReference>
<reference evidence="2 3" key="2">
    <citation type="submission" date="2018-11" db="EMBL/GenBank/DDBJ databases">
        <authorList>
            <consortium name="Pathogen Informatics"/>
        </authorList>
    </citation>
    <scope>NUCLEOTIDE SEQUENCE [LARGE SCALE GENOMIC DNA]</scope>
</reference>